<proteinExistence type="inferred from homology"/>
<comment type="caution">
    <text evidence="11">The sequence shown here is derived from an EMBL/GenBank/DDBJ whole genome shotgun (WGS) entry which is preliminary data.</text>
</comment>
<keyword evidence="4 8" id="KW-0805">Transcription regulation</keyword>
<dbReference type="AlphaFoldDB" id="A0A177VFV9"/>
<evidence type="ECO:0000313" key="12">
    <source>
        <dbReference type="Proteomes" id="UP000077671"/>
    </source>
</evidence>
<evidence type="ECO:0000313" key="13">
    <source>
        <dbReference type="Proteomes" id="UP000836402"/>
    </source>
</evidence>
<reference evidence="11" key="2">
    <citation type="journal article" date="2019" name="IMA Fungus">
        <title>Genome sequencing and comparison of five Tilletia species to identify candidate genes for the detection of regulated species infecting wheat.</title>
        <authorList>
            <person name="Nguyen H.D.T."/>
            <person name="Sultana T."/>
            <person name="Kesanakurti P."/>
            <person name="Hambleton S."/>
        </authorList>
    </citation>
    <scope>NUCLEOTIDE SEQUENCE</scope>
    <source>
        <strain evidence="11">DAOMC 238032</strain>
    </source>
</reference>
<reference evidence="10" key="3">
    <citation type="submission" date="2020-10" db="EMBL/GenBank/DDBJ databases">
        <authorList>
            <person name="Sedaghatjoo S."/>
        </authorList>
    </citation>
    <scope>NUCLEOTIDE SEQUENCE</scope>
    <source>
        <strain evidence="10">AZH3</strain>
    </source>
</reference>
<keyword evidence="8" id="KW-0010">Activator</keyword>
<evidence type="ECO:0000256" key="7">
    <source>
        <dbReference type="ARBA" id="ARBA00031259"/>
    </source>
</evidence>
<comment type="subunit">
    <text evidence="8">Component of the Mediator complex.</text>
</comment>
<organism evidence="11 12">
    <name type="scientific">Tilletia caries</name>
    <name type="common">wheat bunt fungus</name>
    <dbReference type="NCBI Taxonomy" id="13290"/>
    <lineage>
        <taxon>Eukaryota</taxon>
        <taxon>Fungi</taxon>
        <taxon>Dikarya</taxon>
        <taxon>Basidiomycota</taxon>
        <taxon>Ustilaginomycotina</taxon>
        <taxon>Exobasidiomycetes</taxon>
        <taxon>Tilletiales</taxon>
        <taxon>Tilletiaceae</taxon>
        <taxon>Tilletia</taxon>
    </lineage>
</organism>
<reference evidence="11" key="1">
    <citation type="submission" date="2016-04" db="EMBL/GenBank/DDBJ databases">
        <authorList>
            <person name="Nguyen H.D."/>
            <person name="Kesanakurti P."/>
            <person name="Cullis J."/>
            <person name="Levesque C.A."/>
            <person name="Hambleton S."/>
        </authorList>
    </citation>
    <scope>NUCLEOTIDE SEQUENCE</scope>
    <source>
        <strain evidence="11">DAOMC 238032</strain>
    </source>
</reference>
<feature type="compositionally biased region" description="Basic and acidic residues" evidence="9">
    <location>
        <begin position="189"/>
        <end position="199"/>
    </location>
</feature>
<dbReference type="GO" id="GO:0003712">
    <property type="term" value="F:transcription coregulator activity"/>
    <property type="evidence" value="ECO:0007669"/>
    <property type="project" value="InterPro"/>
</dbReference>
<comment type="function">
    <text evidence="8">Component of the Mediator complex, a coactivator involved in the regulated transcription of nearly all RNA polymerase II-dependent genes. Mediator functions as a bridge to convey information from gene-specific regulatory proteins to the basal RNA polymerase II transcription machinery. Mediator is recruited to promoters by direct interactions with regulatory proteins and serves as a scaffold for the assembly of a functional preinitiation complex with RNA polymerase II and the general transcription factors.</text>
</comment>
<dbReference type="Proteomes" id="UP000077671">
    <property type="component" value="Unassembled WGS sequence"/>
</dbReference>
<keyword evidence="13" id="KW-1185">Reference proteome</keyword>
<dbReference type="GO" id="GO:0016592">
    <property type="term" value="C:mediator complex"/>
    <property type="evidence" value="ECO:0007669"/>
    <property type="project" value="InterPro"/>
</dbReference>
<feature type="region of interest" description="Disordered" evidence="9">
    <location>
        <begin position="160"/>
        <end position="225"/>
    </location>
</feature>
<dbReference type="InterPro" id="IPR007018">
    <property type="entry name" value="Mediator_Med6"/>
</dbReference>
<dbReference type="EMBL" id="LWDD02000633">
    <property type="protein sequence ID" value="KAE8257774.1"/>
    <property type="molecule type" value="Genomic_DNA"/>
</dbReference>
<evidence type="ECO:0000256" key="3">
    <source>
        <dbReference type="ARBA" id="ARBA00020634"/>
    </source>
</evidence>
<comment type="subcellular location">
    <subcellularLocation>
        <location evidence="1 8">Nucleus</location>
    </subcellularLocation>
</comment>
<evidence type="ECO:0000256" key="8">
    <source>
        <dbReference type="RuleBase" id="RU364143"/>
    </source>
</evidence>
<gene>
    <name evidence="8" type="primary">MED6</name>
    <name evidence="11" type="ORF">A4X03_0g4567</name>
    <name evidence="10" type="ORF">JKIAZH3_G2959</name>
</gene>
<dbReference type="Gene3D" id="3.10.450.580">
    <property type="entry name" value="Mediator complex, subunit Med6"/>
    <property type="match status" value="1"/>
</dbReference>
<evidence type="ECO:0000256" key="9">
    <source>
        <dbReference type="SAM" id="MobiDB-lite"/>
    </source>
</evidence>
<evidence type="ECO:0000313" key="11">
    <source>
        <dbReference type="EMBL" id="KAE8257774.1"/>
    </source>
</evidence>
<protein>
    <recommendedName>
        <fullName evidence="3 8">Mediator of RNA polymerase II transcription subunit 6</fullName>
    </recommendedName>
    <alternativeName>
        <fullName evidence="7 8">Mediator complex subunit 6</fullName>
    </alternativeName>
</protein>
<comment type="similarity">
    <text evidence="2 8">Belongs to the Mediator complex subunit 6 family.</text>
</comment>
<accession>A0A177VFV9</accession>
<evidence type="ECO:0000313" key="10">
    <source>
        <dbReference type="EMBL" id="CAD6903814.1"/>
    </source>
</evidence>
<evidence type="ECO:0000256" key="2">
    <source>
        <dbReference type="ARBA" id="ARBA00007526"/>
    </source>
</evidence>
<evidence type="ECO:0000256" key="1">
    <source>
        <dbReference type="ARBA" id="ARBA00004123"/>
    </source>
</evidence>
<evidence type="ECO:0000256" key="6">
    <source>
        <dbReference type="ARBA" id="ARBA00023242"/>
    </source>
</evidence>
<sequence length="225" mass="25121">MAQYQPNGTLYSTAFRDPEFMAYFGALTRQNILDYFSRSPFYDLQSTNQVLRMQNIALTGGFMSTLSGDQKEEEELKRFTGIEFVVVHARPDALFVIQKRRRLSPTETIPLAAYYVLDGTVYQAPDMHTVLGSKLLTSVTALRNTIDSFRETAPPFSIRRGYQWTLKPPEEDDDDDSEEDDDDDDDDGGDAHGLEDGQERPSVVGGANASQHAGSDVAMEEVDAT</sequence>
<keyword evidence="6 8" id="KW-0539">Nucleus</keyword>
<dbReference type="Pfam" id="PF04934">
    <property type="entry name" value="Med6"/>
    <property type="match status" value="1"/>
</dbReference>
<dbReference type="InterPro" id="IPR038566">
    <property type="entry name" value="Mediator_Med6_sf"/>
</dbReference>
<evidence type="ECO:0000256" key="5">
    <source>
        <dbReference type="ARBA" id="ARBA00023163"/>
    </source>
</evidence>
<keyword evidence="5 8" id="KW-0804">Transcription</keyword>
<dbReference type="EMBL" id="CAJHJG010000566">
    <property type="protein sequence ID" value="CAD6903814.1"/>
    <property type="molecule type" value="Genomic_DNA"/>
</dbReference>
<dbReference type="Proteomes" id="UP000836402">
    <property type="component" value="Unassembled WGS sequence"/>
</dbReference>
<feature type="compositionally biased region" description="Acidic residues" evidence="9">
    <location>
        <begin position="170"/>
        <end position="188"/>
    </location>
</feature>
<name>A0A177VFV9_9BASI</name>
<dbReference type="GO" id="GO:0006357">
    <property type="term" value="P:regulation of transcription by RNA polymerase II"/>
    <property type="evidence" value="ECO:0007669"/>
    <property type="project" value="InterPro"/>
</dbReference>
<evidence type="ECO:0000256" key="4">
    <source>
        <dbReference type="ARBA" id="ARBA00023015"/>
    </source>
</evidence>
<dbReference type="PANTHER" id="PTHR13104">
    <property type="entry name" value="MED-6-RELATED"/>
    <property type="match status" value="1"/>
</dbReference>